<dbReference type="InterPro" id="IPR002656">
    <property type="entry name" value="Acyl_transf_3_dom"/>
</dbReference>
<dbReference type="GO" id="GO:0009246">
    <property type="term" value="P:enterobacterial common antigen biosynthetic process"/>
    <property type="evidence" value="ECO:0007669"/>
    <property type="project" value="TreeGrafter"/>
</dbReference>
<reference evidence="8" key="1">
    <citation type="journal article" date="2022" name="G3 (Bethesda)">
        <title>Unveiling the complete genome sequence of Alicyclobacillus acidoterrestris DSM 3922T, a taint-producing strain.</title>
        <authorList>
            <person name="Leonardo I.C."/>
            <person name="Barreto Crespo M.T."/>
            <person name="Gaspar F.B."/>
        </authorList>
    </citation>
    <scope>NUCLEOTIDE SEQUENCE [LARGE SCALE GENOMIC DNA]</scope>
    <source>
        <strain evidence="8">DSM 3922</strain>
    </source>
</reference>
<evidence type="ECO:0000256" key="2">
    <source>
        <dbReference type="ARBA" id="ARBA00007400"/>
    </source>
</evidence>
<keyword evidence="7" id="KW-0012">Acyltransferase</keyword>
<dbReference type="AlphaFoldDB" id="T0CIU8"/>
<dbReference type="GO" id="GO:0005886">
    <property type="term" value="C:plasma membrane"/>
    <property type="evidence" value="ECO:0007669"/>
    <property type="project" value="UniProtKB-SubCell"/>
</dbReference>
<keyword evidence="5" id="KW-1133">Transmembrane helix</keyword>
<keyword evidence="3" id="KW-1003">Cell membrane</keyword>
<dbReference type="eggNOG" id="COG1835">
    <property type="taxonomic scope" value="Bacteria"/>
</dbReference>
<evidence type="ECO:0000256" key="5">
    <source>
        <dbReference type="ARBA" id="ARBA00022989"/>
    </source>
</evidence>
<accession>A0A9E6ZF84</accession>
<dbReference type="RefSeq" id="WP_021295118.1">
    <property type="nucleotide sequence ID" value="NZ_AURB01000044.1"/>
</dbReference>
<dbReference type="STRING" id="1356854.N007_19785"/>
<comment type="similarity">
    <text evidence="2">Belongs to the acyltransferase 3 family.</text>
</comment>
<keyword evidence="4" id="KW-0812">Transmembrane</keyword>
<dbReference type="KEGG" id="aaco:K1I37_20475"/>
<dbReference type="EMBL" id="CP080467">
    <property type="protein sequence ID" value="UNO48927.1"/>
    <property type="molecule type" value="Genomic_DNA"/>
</dbReference>
<accession>T0CIU8</accession>
<dbReference type="Pfam" id="PF01757">
    <property type="entry name" value="Acyl_transf_3"/>
    <property type="match status" value="1"/>
</dbReference>
<protein>
    <submittedName>
        <fullName evidence="7">Acyltransferase</fullName>
    </submittedName>
</protein>
<keyword evidence="6" id="KW-0472">Membrane</keyword>
<keyword evidence="7" id="KW-0808">Transferase</keyword>
<dbReference type="OrthoDB" id="569695at2"/>
<sequence length="395" mass="46152">MAKKYLYEIDLMRAFIMLSVLSVHTTSFFSDLIHADAGATALTLGALITSLHYTREAFMFITGLVLFITYYRRPMSVVTFWKKRFLLIVIPYVVWTIAYIVFKGMLDPDFNWSLLSLLAGIKHSLMTGDQYFLYYVVVSMQLYVVFPLLLYGLRKFERYHLHIFIGSFVIQLGLMALNKFVLQGMSYSNLPYVLAEIDKYRDRFILTYQFWFIAGGIIACHYERIRGFFDHHVRALRIALVVGLIVLWGHYLFDRLVLGEPESLAELVLQPIMIPYSLLAAANMWYAGVQWARRRERPGWRSFSWFVKVAANASFGIFLLQPFPLYYMEWTVHHIKNLGIPNWLYFSLLPLSILFVYFSAMFIAHWLGKIPILSYVVGRKARFSQRRLGQVQSSM</sequence>
<evidence type="ECO:0000256" key="6">
    <source>
        <dbReference type="ARBA" id="ARBA00023136"/>
    </source>
</evidence>
<evidence type="ECO:0000313" key="8">
    <source>
        <dbReference type="Proteomes" id="UP000829401"/>
    </source>
</evidence>
<evidence type="ECO:0000256" key="3">
    <source>
        <dbReference type="ARBA" id="ARBA00022475"/>
    </source>
</evidence>
<keyword evidence="8" id="KW-1185">Reference proteome</keyword>
<dbReference type="PANTHER" id="PTHR40074">
    <property type="entry name" value="O-ACETYLTRANSFERASE WECH"/>
    <property type="match status" value="1"/>
</dbReference>
<evidence type="ECO:0000256" key="1">
    <source>
        <dbReference type="ARBA" id="ARBA00004651"/>
    </source>
</evidence>
<gene>
    <name evidence="7" type="ORF">K1I37_20475</name>
</gene>
<evidence type="ECO:0000256" key="4">
    <source>
        <dbReference type="ARBA" id="ARBA00022692"/>
    </source>
</evidence>
<proteinExistence type="inferred from homology"/>
<evidence type="ECO:0000313" key="7">
    <source>
        <dbReference type="EMBL" id="UNO48927.1"/>
    </source>
</evidence>
<dbReference type="PANTHER" id="PTHR40074:SF2">
    <property type="entry name" value="O-ACETYLTRANSFERASE WECH"/>
    <property type="match status" value="1"/>
</dbReference>
<dbReference type="Proteomes" id="UP000829401">
    <property type="component" value="Chromosome"/>
</dbReference>
<comment type="subcellular location">
    <subcellularLocation>
        <location evidence="1">Cell membrane</location>
        <topology evidence="1">Multi-pass membrane protein</topology>
    </subcellularLocation>
</comment>
<dbReference type="GO" id="GO:0016413">
    <property type="term" value="F:O-acetyltransferase activity"/>
    <property type="evidence" value="ECO:0007669"/>
    <property type="project" value="TreeGrafter"/>
</dbReference>
<name>T0CIU8_ALIAG</name>
<organism evidence="7 8">
    <name type="scientific">Alicyclobacillus acidoterrestris (strain ATCC 49025 / DSM 3922 / CIP 106132 / NCIMB 13137 / GD3B)</name>
    <dbReference type="NCBI Taxonomy" id="1356854"/>
    <lineage>
        <taxon>Bacteria</taxon>
        <taxon>Bacillati</taxon>
        <taxon>Bacillota</taxon>
        <taxon>Bacilli</taxon>
        <taxon>Bacillales</taxon>
        <taxon>Alicyclobacillaceae</taxon>
        <taxon>Alicyclobacillus</taxon>
    </lineage>
</organism>